<dbReference type="PRINTS" id="PR00988">
    <property type="entry name" value="URIDINKINASE"/>
</dbReference>
<dbReference type="Pfam" id="PF00485">
    <property type="entry name" value="PRK"/>
    <property type="match status" value="1"/>
</dbReference>
<comment type="catalytic activity">
    <reaction evidence="15 16 17">
        <text>uridine + ATP = UMP + ADP + H(+)</text>
        <dbReference type="Rhea" id="RHEA:16825"/>
        <dbReference type="ChEBI" id="CHEBI:15378"/>
        <dbReference type="ChEBI" id="CHEBI:16704"/>
        <dbReference type="ChEBI" id="CHEBI:30616"/>
        <dbReference type="ChEBI" id="CHEBI:57865"/>
        <dbReference type="ChEBI" id="CHEBI:456216"/>
        <dbReference type="EC" id="2.7.1.48"/>
    </reaction>
</comment>
<dbReference type="OrthoDB" id="9777642at2"/>
<evidence type="ECO:0000256" key="3">
    <source>
        <dbReference type="ARBA" id="ARBA00004784"/>
    </source>
</evidence>
<dbReference type="NCBIfam" id="TIGR00235">
    <property type="entry name" value="udk"/>
    <property type="match status" value="1"/>
</dbReference>
<keyword evidence="7 16" id="KW-0963">Cytoplasm</keyword>
<dbReference type="FunFam" id="3.40.50.300:FF:001802">
    <property type="entry name" value="Uridine-cytidine kinase 1"/>
    <property type="match status" value="1"/>
</dbReference>
<dbReference type="CDD" id="cd02023">
    <property type="entry name" value="UMPK"/>
    <property type="match status" value="1"/>
</dbReference>
<dbReference type="Gene3D" id="3.40.50.300">
    <property type="entry name" value="P-loop containing nucleotide triphosphate hydrolases"/>
    <property type="match status" value="1"/>
</dbReference>
<dbReference type="UniPathway" id="UPA00579">
    <property type="reaction ID" value="UER00640"/>
</dbReference>
<gene>
    <name evidence="19" type="primary">udk_1</name>
    <name evidence="16" type="synonym">udk</name>
    <name evidence="19" type="ORF">CAGA_04270</name>
</gene>
<evidence type="ECO:0000256" key="15">
    <source>
        <dbReference type="ARBA" id="ARBA00048909"/>
    </source>
</evidence>
<evidence type="ECO:0000256" key="14">
    <source>
        <dbReference type="ARBA" id="ARBA00047436"/>
    </source>
</evidence>
<evidence type="ECO:0000256" key="1">
    <source>
        <dbReference type="ARBA" id="ARBA00004496"/>
    </source>
</evidence>
<evidence type="ECO:0000256" key="5">
    <source>
        <dbReference type="ARBA" id="ARBA00012137"/>
    </source>
</evidence>
<evidence type="ECO:0000256" key="7">
    <source>
        <dbReference type="ARBA" id="ARBA00022490"/>
    </source>
</evidence>
<evidence type="ECO:0000256" key="8">
    <source>
        <dbReference type="ARBA" id="ARBA00022679"/>
    </source>
</evidence>
<dbReference type="GO" id="GO:0005737">
    <property type="term" value="C:cytoplasm"/>
    <property type="evidence" value="ECO:0007669"/>
    <property type="project" value="UniProtKB-SubCell"/>
</dbReference>
<dbReference type="GO" id="GO:0044211">
    <property type="term" value="P:CTP salvage"/>
    <property type="evidence" value="ECO:0007669"/>
    <property type="project" value="UniProtKB-UniRule"/>
</dbReference>
<keyword evidence="10 16" id="KW-0418">Kinase</keyword>
<evidence type="ECO:0000256" key="6">
    <source>
        <dbReference type="ARBA" id="ARBA00021478"/>
    </source>
</evidence>
<dbReference type="HAMAP" id="MF_00551">
    <property type="entry name" value="Uridine_kinase"/>
    <property type="match status" value="1"/>
</dbReference>
<organism evidence="19 20">
    <name type="scientific">Caproiciproducens galactitolivorans</name>
    <dbReference type="NCBI Taxonomy" id="642589"/>
    <lineage>
        <taxon>Bacteria</taxon>
        <taxon>Bacillati</taxon>
        <taxon>Bacillota</taxon>
        <taxon>Clostridia</taxon>
        <taxon>Eubacteriales</taxon>
        <taxon>Acutalibacteraceae</taxon>
        <taxon>Caproiciproducens</taxon>
    </lineage>
</organism>
<comment type="subcellular location">
    <subcellularLocation>
        <location evidence="1 16 17">Cytoplasm</location>
    </subcellularLocation>
</comment>
<accession>A0A4Z0Y581</accession>
<evidence type="ECO:0000259" key="18">
    <source>
        <dbReference type="Pfam" id="PF00485"/>
    </source>
</evidence>
<dbReference type="GO" id="GO:0005524">
    <property type="term" value="F:ATP binding"/>
    <property type="evidence" value="ECO:0007669"/>
    <property type="project" value="UniProtKB-UniRule"/>
</dbReference>
<dbReference type="Proteomes" id="UP000297714">
    <property type="component" value="Unassembled WGS sequence"/>
</dbReference>
<keyword evidence="20" id="KW-1185">Reference proteome</keyword>
<dbReference type="PANTHER" id="PTHR10285">
    <property type="entry name" value="URIDINE KINASE"/>
    <property type="match status" value="1"/>
</dbReference>
<dbReference type="InterPro" id="IPR026008">
    <property type="entry name" value="Uridine_kinase"/>
</dbReference>
<evidence type="ECO:0000256" key="2">
    <source>
        <dbReference type="ARBA" id="ARBA00004690"/>
    </source>
</evidence>
<dbReference type="InterPro" id="IPR000764">
    <property type="entry name" value="Uridine_kinase-like"/>
</dbReference>
<evidence type="ECO:0000256" key="13">
    <source>
        <dbReference type="ARBA" id="ARBA00031452"/>
    </source>
</evidence>
<evidence type="ECO:0000256" key="10">
    <source>
        <dbReference type="ARBA" id="ARBA00022777"/>
    </source>
</evidence>
<reference evidence="19 20" key="1">
    <citation type="submission" date="2019-04" db="EMBL/GenBank/DDBJ databases">
        <authorList>
            <person name="Poehlein A."/>
            <person name="Bengelsdorf F.R."/>
            <person name="Duerre P."/>
            <person name="Daniel R."/>
        </authorList>
    </citation>
    <scope>NUCLEOTIDE SEQUENCE [LARGE SCALE GENOMIC DNA]</scope>
    <source>
        <strain evidence="19 20">BS-1</strain>
    </source>
</reference>
<evidence type="ECO:0000256" key="16">
    <source>
        <dbReference type="HAMAP-Rule" id="MF_00551"/>
    </source>
</evidence>
<keyword evidence="11 16" id="KW-0067">ATP-binding</keyword>
<dbReference type="UniPathway" id="UPA00574">
    <property type="reaction ID" value="UER00637"/>
</dbReference>
<dbReference type="InterPro" id="IPR006083">
    <property type="entry name" value="PRK/URK"/>
</dbReference>
<comment type="pathway">
    <text evidence="3 16 17">Pyrimidine metabolism; CTP biosynthesis via salvage pathway; CTP from cytidine: step 1/3.</text>
</comment>
<keyword evidence="8 16" id="KW-0808">Transferase</keyword>
<dbReference type="EC" id="2.7.1.48" evidence="5 16"/>
<evidence type="ECO:0000256" key="4">
    <source>
        <dbReference type="ARBA" id="ARBA00005408"/>
    </source>
</evidence>
<comment type="caution">
    <text evidence="19">The sequence shown here is derived from an EMBL/GenBank/DDBJ whole genome shotgun (WGS) entry which is preliminary data.</text>
</comment>
<evidence type="ECO:0000313" key="20">
    <source>
        <dbReference type="Proteomes" id="UP000297714"/>
    </source>
</evidence>
<dbReference type="GO" id="GO:0043771">
    <property type="term" value="F:cytidine kinase activity"/>
    <property type="evidence" value="ECO:0007669"/>
    <property type="project" value="RHEA"/>
</dbReference>
<dbReference type="RefSeq" id="WP_135657209.1">
    <property type="nucleotide sequence ID" value="NZ_JAJUFJ010000001.1"/>
</dbReference>
<dbReference type="GO" id="GO:0004849">
    <property type="term" value="F:uridine kinase activity"/>
    <property type="evidence" value="ECO:0007669"/>
    <property type="project" value="UniProtKB-UniRule"/>
</dbReference>
<evidence type="ECO:0000313" key="19">
    <source>
        <dbReference type="EMBL" id="TGJ78017.1"/>
    </source>
</evidence>
<dbReference type="EMBL" id="SRMQ01000001">
    <property type="protein sequence ID" value="TGJ78017.1"/>
    <property type="molecule type" value="Genomic_DNA"/>
</dbReference>
<comment type="similarity">
    <text evidence="4 16 17">Belongs to the uridine kinase family.</text>
</comment>
<feature type="domain" description="Phosphoribulokinase/uridine kinase" evidence="18">
    <location>
        <begin position="7"/>
        <end position="191"/>
    </location>
</feature>
<evidence type="ECO:0000256" key="9">
    <source>
        <dbReference type="ARBA" id="ARBA00022741"/>
    </source>
</evidence>
<evidence type="ECO:0000256" key="12">
    <source>
        <dbReference type="ARBA" id="ARBA00030641"/>
    </source>
</evidence>
<dbReference type="AlphaFoldDB" id="A0A4Z0Y581"/>
<comment type="catalytic activity">
    <reaction evidence="14 17">
        <text>cytidine + ATP = CMP + ADP + H(+)</text>
        <dbReference type="Rhea" id="RHEA:24674"/>
        <dbReference type="ChEBI" id="CHEBI:15378"/>
        <dbReference type="ChEBI" id="CHEBI:17562"/>
        <dbReference type="ChEBI" id="CHEBI:30616"/>
        <dbReference type="ChEBI" id="CHEBI:60377"/>
        <dbReference type="ChEBI" id="CHEBI:456216"/>
        <dbReference type="EC" id="2.7.1.48"/>
    </reaction>
</comment>
<dbReference type="InterPro" id="IPR027417">
    <property type="entry name" value="P-loop_NTPase"/>
</dbReference>
<protein>
    <recommendedName>
        <fullName evidence="6 16">Uridine kinase</fullName>
        <ecNumber evidence="5 16">2.7.1.48</ecNumber>
    </recommendedName>
    <alternativeName>
        <fullName evidence="12 16">Cytidine monophosphokinase</fullName>
    </alternativeName>
    <alternativeName>
        <fullName evidence="13 16">Uridine monophosphokinase</fullName>
    </alternativeName>
</protein>
<sequence length="213" mass="24247">MEYSPLVIGVAGGTGSGKTTLATKLKQGIAGNVIILSHDFYYRANTDIPYEQRIKMNYDHPDAFETELLVEDIKKLKNGKPIDHPQYSFVTYTRTNETVHVEPAEVIIVEGILIFENKDLLDLMDIKVFVDTDADIRLIRRLSRDVKTRGRTLDSVITQYIKTVKPMHEQFVEPYKKKADIIIPRGGQNLVALHMLIDRINALIKQKHGDLSE</sequence>
<dbReference type="NCBIfam" id="NF004018">
    <property type="entry name" value="PRK05480.1"/>
    <property type="match status" value="1"/>
</dbReference>
<feature type="binding site" evidence="16">
    <location>
        <begin position="12"/>
        <end position="19"/>
    </location>
    <ligand>
        <name>ATP</name>
        <dbReference type="ChEBI" id="CHEBI:30616"/>
    </ligand>
</feature>
<dbReference type="SUPFAM" id="SSF52540">
    <property type="entry name" value="P-loop containing nucleoside triphosphate hydrolases"/>
    <property type="match status" value="1"/>
</dbReference>
<proteinExistence type="inferred from homology"/>
<dbReference type="GO" id="GO:0044206">
    <property type="term" value="P:UMP salvage"/>
    <property type="evidence" value="ECO:0007669"/>
    <property type="project" value="UniProtKB-UniRule"/>
</dbReference>
<evidence type="ECO:0000256" key="17">
    <source>
        <dbReference type="RuleBase" id="RU003825"/>
    </source>
</evidence>
<name>A0A4Z0Y581_9FIRM</name>
<evidence type="ECO:0000256" key="11">
    <source>
        <dbReference type="ARBA" id="ARBA00022840"/>
    </source>
</evidence>
<keyword evidence="9 16" id="KW-0547">Nucleotide-binding</keyword>
<comment type="pathway">
    <text evidence="2 16 17">Pyrimidine metabolism; UMP biosynthesis via salvage pathway; UMP from uridine: step 1/1.</text>
</comment>